<sequence>MTQDEILRMFREQAEEVQAALPTLNAIMMELADLLASSRGRLSKENFGVLVRLGGVLYKNGLSQFQARSDVAAIMKHSVENRQRTK</sequence>
<comment type="caution">
    <text evidence="1">The sequence shown here is derived from an EMBL/GenBank/DDBJ whole genome shotgun (WGS) entry which is preliminary data.</text>
</comment>
<reference evidence="1 2" key="1">
    <citation type="submission" date="2024-10" db="EMBL/GenBank/DDBJ databases">
        <title>The Natural Products Discovery Center: Release of the First 8490 Sequenced Strains for Exploring Actinobacteria Biosynthetic Diversity.</title>
        <authorList>
            <person name="Kalkreuter E."/>
            <person name="Kautsar S.A."/>
            <person name="Yang D."/>
            <person name="Bader C.D."/>
            <person name="Teijaro C.N."/>
            <person name="Fluegel L."/>
            <person name="Davis C.M."/>
            <person name="Simpson J.R."/>
            <person name="Lauterbach L."/>
            <person name="Steele A.D."/>
            <person name="Gui C."/>
            <person name="Meng S."/>
            <person name="Li G."/>
            <person name="Viehrig K."/>
            <person name="Ye F."/>
            <person name="Su P."/>
            <person name="Kiefer A.F."/>
            <person name="Nichols A."/>
            <person name="Cepeda A.J."/>
            <person name="Yan W."/>
            <person name="Fan B."/>
            <person name="Jiang Y."/>
            <person name="Adhikari A."/>
            <person name="Zheng C.-J."/>
            <person name="Schuster L."/>
            <person name="Cowan T.M."/>
            <person name="Smanski M.J."/>
            <person name="Chevrette M.G."/>
            <person name="De Carvalho L.P.S."/>
            <person name="Shen B."/>
        </authorList>
    </citation>
    <scope>NUCLEOTIDE SEQUENCE [LARGE SCALE GENOMIC DNA]</scope>
    <source>
        <strain evidence="1 2">NPDC087045</strain>
    </source>
</reference>
<evidence type="ECO:0000313" key="2">
    <source>
        <dbReference type="Proteomes" id="UP001617427"/>
    </source>
</evidence>
<evidence type="ECO:0000313" key="1">
    <source>
        <dbReference type="EMBL" id="MFJ3046085.1"/>
    </source>
</evidence>
<protein>
    <submittedName>
        <fullName evidence="1">Uncharacterized protein</fullName>
    </submittedName>
</protein>
<proteinExistence type="predicted"/>
<dbReference type="EMBL" id="JBIUZV010000004">
    <property type="protein sequence ID" value="MFJ3046085.1"/>
    <property type="molecule type" value="Genomic_DNA"/>
</dbReference>
<keyword evidence="2" id="KW-1185">Reference proteome</keyword>
<name>A0ABW8EXC5_9BURK</name>
<dbReference type="Proteomes" id="UP001617427">
    <property type="component" value="Unassembled WGS sequence"/>
</dbReference>
<organism evidence="1 2">
    <name type="scientific">Herbaspirillum chlorophenolicum</name>
    <dbReference type="NCBI Taxonomy" id="211589"/>
    <lineage>
        <taxon>Bacteria</taxon>
        <taxon>Pseudomonadati</taxon>
        <taxon>Pseudomonadota</taxon>
        <taxon>Betaproteobacteria</taxon>
        <taxon>Burkholderiales</taxon>
        <taxon>Oxalobacteraceae</taxon>
        <taxon>Herbaspirillum</taxon>
    </lineage>
</organism>
<gene>
    <name evidence="1" type="ORF">ACIPEN_09650</name>
</gene>
<dbReference type="RefSeq" id="WP_402700017.1">
    <property type="nucleotide sequence ID" value="NZ_JBIUZV010000004.1"/>
</dbReference>
<accession>A0ABW8EXC5</accession>